<name>A0A250IIX5_9BACT</name>
<dbReference type="PANTHER" id="PTHR42831">
    <property type="entry name" value="FE-S PROTEIN MATURATION AUXILIARY FACTOR YITW"/>
    <property type="match status" value="1"/>
</dbReference>
<dbReference type="OrthoDB" id="9805360at2"/>
<dbReference type="InterPro" id="IPR017776">
    <property type="entry name" value="FeS_assembly_SufT_put"/>
</dbReference>
<gene>
    <name evidence="2" type="ORF">MEBOL_004642</name>
</gene>
<protein>
    <submittedName>
        <fullName evidence="2">Fe-S assembly SUF system protein SufT</fullName>
    </submittedName>
</protein>
<dbReference type="InterPro" id="IPR052339">
    <property type="entry name" value="Fe-S_Maturation_MIP18"/>
</dbReference>
<keyword evidence="3" id="KW-1185">Reference proteome</keyword>
<evidence type="ECO:0000313" key="2">
    <source>
        <dbReference type="EMBL" id="ATB31180.1"/>
    </source>
</evidence>
<dbReference type="KEGG" id="mbd:MEBOL_004642"/>
<dbReference type="InterPro" id="IPR002744">
    <property type="entry name" value="MIP18-like"/>
</dbReference>
<sequence length="190" mass="20886">MRGLQTLLSRDCEVTMIPSGERVVVPEGTEVRVLQTLGGNVTVQGDYGQLMRIDEKDVEVLGADYLAQLAQNAKPVETPSEAVAEGEFDAERIWEQLRTVYDPEIPVNIVELGLVYECKATPLPEGGNRVEIQMTVTAPGCGMGPVLVEDVRQKVRSVPGVTEADVQLVWDPPWDQGRMSDVARLQLGWI</sequence>
<organism evidence="2 3">
    <name type="scientific">Melittangium boletus DSM 14713</name>
    <dbReference type="NCBI Taxonomy" id="1294270"/>
    <lineage>
        <taxon>Bacteria</taxon>
        <taxon>Pseudomonadati</taxon>
        <taxon>Myxococcota</taxon>
        <taxon>Myxococcia</taxon>
        <taxon>Myxococcales</taxon>
        <taxon>Cystobacterineae</taxon>
        <taxon>Archangiaceae</taxon>
        <taxon>Melittangium</taxon>
    </lineage>
</organism>
<feature type="domain" description="MIP18 family-like" evidence="1">
    <location>
        <begin position="91"/>
        <end position="166"/>
    </location>
</feature>
<dbReference type="PANTHER" id="PTHR42831:SF1">
    <property type="entry name" value="FE-S PROTEIN MATURATION AUXILIARY FACTOR YITW"/>
    <property type="match status" value="1"/>
</dbReference>
<dbReference type="SUPFAM" id="SSF117916">
    <property type="entry name" value="Fe-S cluster assembly (FSCA) domain-like"/>
    <property type="match status" value="1"/>
</dbReference>
<evidence type="ECO:0000313" key="3">
    <source>
        <dbReference type="Proteomes" id="UP000217289"/>
    </source>
</evidence>
<dbReference type="AlphaFoldDB" id="A0A250IIX5"/>
<dbReference type="NCBIfam" id="TIGR03406">
    <property type="entry name" value="FeS_long_SufT"/>
    <property type="match status" value="1"/>
</dbReference>
<reference evidence="2 3" key="1">
    <citation type="submission" date="2017-06" db="EMBL/GenBank/DDBJ databases">
        <authorList>
            <person name="Kim H.J."/>
            <person name="Triplett B.A."/>
        </authorList>
    </citation>
    <scope>NUCLEOTIDE SEQUENCE [LARGE SCALE GENOMIC DNA]</scope>
    <source>
        <strain evidence="2 3">DSM 14713</strain>
    </source>
</reference>
<accession>A0A250IIX5</accession>
<proteinExistence type="predicted"/>
<dbReference type="InterPro" id="IPR034904">
    <property type="entry name" value="FSCA_dom_sf"/>
</dbReference>
<dbReference type="Proteomes" id="UP000217289">
    <property type="component" value="Chromosome"/>
</dbReference>
<evidence type="ECO:0000259" key="1">
    <source>
        <dbReference type="Pfam" id="PF01883"/>
    </source>
</evidence>
<dbReference type="Gene3D" id="3.30.300.130">
    <property type="entry name" value="Fe-S cluster assembly (FSCA)"/>
    <property type="match status" value="1"/>
</dbReference>
<dbReference type="RefSeq" id="WP_095979538.1">
    <property type="nucleotide sequence ID" value="NZ_CP022163.1"/>
</dbReference>
<dbReference type="Pfam" id="PF01883">
    <property type="entry name" value="FeS_assembly_P"/>
    <property type="match status" value="1"/>
</dbReference>
<dbReference type="EMBL" id="CP022163">
    <property type="protein sequence ID" value="ATB31180.1"/>
    <property type="molecule type" value="Genomic_DNA"/>
</dbReference>